<dbReference type="EMBL" id="JAMRDG010000001">
    <property type="protein sequence ID" value="KAJ3698237.1"/>
    <property type="molecule type" value="Genomic_DNA"/>
</dbReference>
<dbReference type="AlphaFoldDB" id="A0AAD5ZHY7"/>
<keyword evidence="1" id="KW-0175">Coiled coil</keyword>
<organism evidence="3 4">
    <name type="scientific">Rhynchospora tenuis</name>
    <dbReference type="NCBI Taxonomy" id="198213"/>
    <lineage>
        <taxon>Eukaryota</taxon>
        <taxon>Viridiplantae</taxon>
        <taxon>Streptophyta</taxon>
        <taxon>Embryophyta</taxon>
        <taxon>Tracheophyta</taxon>
        <taxon>Spermatophyta</taxon>
        <taxon>Magnoliopsida</taxon>
        <taxon>Liliopsida</taxon>
        <taxon>Poales</taxon>
        <taxon>Cyperaceae</taxon>
        <taxon>Cyperoideae</taxon>
        <taxon>Rhynchosporeae</taxon>
        <taxon>Rhynchospora</taxon>
    </lineage>
</organism>
<comment type="caution">
    <text evidence="3">The sequence shown here is derived from an EMBL/GenBank/DDBJ whole genome shotgun (WGS) entry which is preliminary data.</text>
</comment>
<name>A0AAD5ZHY7_9POAL</name>
<proteinExistence type="predicted"/>
<sequence>MAGLLAWAADVVGGGDATSDEDNPRAASVALAFTPDQQRRADELDRTAASLRRSIQDLRLRIPPDDLAQRLPHLHADSVASNAALALQLNAHTTTKEQAQQREIALQEENSAYEKAISNCKQKIQDKLRDADVLRTKLEELDAAEKYLKDELEKALKKEEITVQSETSTAHSDSIENELEASRSTKLKDLEEKKKDLQLMEELVQRLEKEWESIQRESEKKPSAAQREKQLEKQLHSLIEQLTAKQAQAESIMAEIKAKEEELERLNCQRRKVETGITEVNTSTRNRFGRNFTVADYSNQGYDDFKGKRRTGFRLESRERRILLRSALVVYILALHIIVFIRISF</sequence>
<gene>
    <name evidence="3" type="ORF">LUZ61_001942</name>
</gene>
<feature type="coiled-coil region" evidence="1">
    <location>
        <begin position="89"/>
        <end position="276"/>
    </location>
</feature>
<dbReference type="PANTHER" id="PTHR37761">
    <property type="entry name" value="OS09G0108400 PROTEIN"/>
    <property type="match status" value="1"/>
</dbReference>
<dbReference type="PANTHER" id="PTHR37761:SF2">
    <property type="entry name" value="OS09G0108400 PROTEIN"/>
    <property type="match status" value="1"/>
</dbReference>
<keyword evidence="4" id="KW-1185">Reference proteome</keyword>
<evidence type="ECO:0000313" key="3">
    <source>
        <dbReference type="EMBL" id="KAJ3698237.1"/>
    </source>
</evidence>
<keyword evidence="2" id="KW-0472">Membrane</keyword>
<dbReference type="Proteomes" id="UP001210211">
    <property type="component" value="Unassembled WGS sequence"/>
</dbReference>
<evidence type="ECO:0000256" key="2">
    <source>
        <dbReference type="SAM" id="Phobius"/>
    </source>
</evidence>
<protein>
    <submittedName>
        <fullName evidence="3">Uncharacterized protein</fullName>
    </submittedName>
</protein>
<evidence type="ECO:0000256" key="1">
    <source>
        <dbReference type="SAM" id="Coils"/>
    </source>
</evidence>
<accession>A0AAD5ZHY7</accession>
<evidence type="ECO:0000313" key="4">
    <source>
        <dbReference type="Proteomes" id="UP001210211"/>
    </source>
</evidence>
<keyword evidence="2" id="KW-1133">Transmembrane helix</keyword>
<feature type="transmembrane region" description="Helical" evidence="2">
    <location>
        <begin position="322"/>
        <end position="343"/>
    </location>
</feature>
<reference evidence="3 4" key="1">
    <citation type="journal article" date="2022" name="Cell">
        <title>Repeat-based holocentromeres influence genome architecture and karyotype evolution.</title>
        <authorList>
            <person name="Hofstatter P.G."/>
            <person name="Thangavel G."/>
            <person name="Lux T."/>
            <person name="Neumann P."/>
            <person name="Vondrak T."/>
            <person name="Novak P."/>
            <person name="Zhang M."/>
            <person name="Costa L."/>
            <person name="Castellani M."/>
            <person name="Scott A."/>
            <person name="Toegelov H."/>
            <person name="Fuchs J."/>
            <person name="Mata-Sucre Y."/>
            <person name="Dias Y."/>
            <person name="Vanzela A.L.L."/>
            <person name="Huettel B."/>
            <person name="Almeida C.C.S."/>
            <person name="Simkova H."/>
            <person name="Souza G."/>
            <person name="Pedrosa-Harand A."/>
            <person name="Macas J."/>
            <person name="Mayer K.F.X."/>
            <person name="Houben A."/>
            <person name="Marques A."/>
        </authorList>
    </citation>
    <scope>NUCLEOTIDE SEQUENCE [LARGE SCALE GENOMIC DNA]</scope>
    <source>
        <strain evidence="3">RhyTen1mFocal</strain>
    </source>
</reference>
<keyword evidence="2" id="KW-0812">Transmembrane</keyword>